<dbReference type="InterPro" id="IPR003123">
    <property type="entry name" value="VPS9"/>
</dbReference>
<dbReference type="InterPro" id="IPR041545">
    <property type="entry name" value="DUF5601"/>
</dbReference>
<evidence type="ECO:0000259" key="10">
    <source>
        <dbReference type="PROSITE" id="PS50018"/>
    </source>
</evidence>
<dbReference type="PROSITE" id="PS51205">
    <property type="entry name" value="VPS9"/>
    <property type="match status" value="1"/>
</dbReference>
<evidence type="ECO:0000256" key="4">
    <source>
        <dbReference type="ARBA" id="ARBA00022583"/>
    </source>
</evidence>
<feature type="compositionally biased region" description="Polar residues" evidence="9">
    <location>
        <begin position="609"/>
        <end position="632"/>
    </location>
</feature>
<dbReference type="GO" id="GO:0006897">
    <property type="term" value="P:endocytosis"/>
    <property type="evidence" value="ECO:0007669"/>
    <property type="project" value="UniProtKB-KW"/>
</dbReference>
<evidence type="ECO:0000259" key="11">
    <source>
        <dbReference type="PROSITE" id="PS51205"/>
    </source>
</evidence>
<feature type="compositionally biased region" description="Polar residues" evidence="9">
    <location>
        <begin position="970"/>
        <end position="982"/>
    </location>
</feature>
<keyword evidence="5" id="KW-0344">Guanine-nucleotide releasing factor</keyword>
<dbReference type="EMBL" id="OU963863">
    <property type="protein sequence ID" value="CAH0385468.1"/>
    <property type="molecule type" value="Genomic_DNA"/>
</dbReference>
<dbReference type="KEGG" id="btab:109042718"/>
<evidence type="ECO:0000313" key="12">
    <source>
        <dbReference type="EMBL" id="CAH0385468.1"/>
    </source>
</evidence>
<dbReference type="GO" id="GO:0051049">
    <property type="term" value="P:regulation of transport"/>
    <property type="evidence" value="ECO:0007669"/>
    <property type="project" value="UniProtKB-ARBA"/>
</dbReference>
<organism evidence="12 13">
    <name type="scientific">Bemisia tabaci</name>
    <name type="common">Sweetpotato whitefly</name>
    <name type="synonym">Aleurodes tabaci</name>
    <dbReference type="NCBI Taxonomy" id="7038"/>
    <lineage>
        <taxon>Eukaryota</taxon>
        <taxon>Metazoa</taxon>
        <taxon>Ecdysozoa</taxon>
        <taxon>Arthropoda</taxon>
        <taxon>Hexapoda</taxon>
        <taxon>Insecta</taxon>
        <taxon>Pterygota</taxon>
        <taxon>Neoptera</taxon>
        <taxon>Paraneoptera</taxon>
        <taxon>Hemiptera</taxon>
        <taxon>Sternorrhyncha</taxon>
        <taxon>Aleyrodoidea</taxon>
        <taxon>Aleyrodidae</taxon>
        <taxon>Aleyrodinae</taxon>
        <taxon>Bemisia</taxon>
    </lineage>
</organism>
<feature type="compositionally biased region" description="Polar residues" evidence="9">
    <location>
        <begin position="655"/>
        <end position="665"/>
    </location>
</feature>
<dbReference type="PANTHER" id="PTHR23101">
    <property type="entry name" value="RAB GDP/GTP EXCHANGE FACTOR"/>
    <property type="match status" value="1"/>
</dbReference>
<proteinExistence type="inferred from homology"/>
<keyword evidence="6" id="KW-0472">Membrane</keyword>
<dbReference type="SUPFAM" id="SSF48350">
    <property type="entry name" value="GTPase activation domain, GAP"/>
    <property type="match status" value="1"/>
</dbReference>
<feature type="compositionally biased region" description="Low complexity" evidence="9">
    <location>
        <begin position="995"/>
        <end position="1009"/>
    </location>
</feature>
<dbReference type="Pfam" id="PF18151">
    <property type="entry name" value="DUF5601"/>
    <property type="match status" value="1"/>
</dbReference>
<feature type="region of interest" description="Disordered" evidence="9">
    <location>
        <begin position="970"/>
        <end position="1075"/>
    </location>
</feature>
<evidence type="ECO:0000256" key="9">
    <source>
        <dbReference type="SAM" id="MobiDB-lite"/>
    </source>
</evidence>
<dbReference type="Proteomes" id="UP001152759">
    <property type="component" value="Chromosome 2"/>
</dbReference>
<dbReference type="InterPro" id="IPR037191">
    <property type="entry name" value="VPS9_dom_sf"/>
</dbReference>
<keyword evidence="3" id="KW-0343">GTPase activation</keyword>
<dbReference type="GO" id="GO:0030139">
    <property type="term" value="C:endocytic vesicle"/>
    <property type="evidence" value="ECO:0007669"/>
    <property type="project" value="TreeGrafter"/>
</dbReference>
<dbReference type="PANTHER" id="PTHR23101:SF25">
    <property type="entry name" value="GTPASE-ACTIVATING PROTEIN AND VPS9 DOMAIN-CONTAINING PROTEIN 1"/>
    <property type="match status" value="1"/>
</dbReference>
<dbReference type="InterPro" id="IPR008936">
    <property type="entry name" value="Rho_GTPase_activation_prot"/>
</dbReference>
<dbReference type="GO" id="GO:0016020">
    <property type="term" value="C:membrane"/>
    <property type="evidence" value="ECO:0007669"/>
    <property type="project" value="UniProtKB-SubCell"/>
</dbReference>
<dbReference type="Gene3D" id="1.10.246.120">
    <property type="match status" value="1"/>
</dbReference>
<keyword evidence="13" id="KW-1185">Reference proteome</keyword>
<feature type="region of interest" description="Disordered" evidence="9">
    <location>
        <begin position="743"/>
        <end position="829"/>
    </location>
</feature>
<dbReference type="SMART" id="SM00167">
    <property type="entry name" value="VPS9"/>
    <property type="match status" value="1"/>
</dbReference>
<dbReference type="Gene3D" id="1.10.506.10">
    <property type="entry name" value="GTPase Activation - p120gap, domain 1"/>
    <property type="match status" value="1"/>
</dbReference>
<keyword evidence="4" id="KW-0254">Endocytosis</keyword>
<evidence type="ECO:0000256" key="1">
    <source>
        <dbReference type="ARBA" id="ARBA00004170"/>
    </source>
</evidence>
<comment type="subcellular location">
    <subcellularLocation>
        <location evidence="1">Membrane</location>
        <topology evidence="1">Peripheral membrane protein</topology>
    </subcellularLocation>
</comment>
<dbReference type="GO" id="GO:0005096">
    <property type="term" value="F:GTPase activator activity"/>
    <property type="evidence" value="ECO:0007669"/>
    <property type="project" value="UniProtKB-KW"/>
</dbReference>
<evidence type="ECO:0000313" key="13">
    <source>
        <dbReference type="Proteomes" id="UP001152759"/>
    </source>
</evidence>
<dbReference type="SUPFAM" id="SSF109993">
    <property type="entry name" value="VPS9 domain"/>
    <property type="match status" value="1"/>
</dbReference>
<evidence type="ECO:0000256" key="3">
    <source>
        <dbReference type="ARBA" id="ARBA00022468"/>
    </source>
</evidence>
<gene>
    <name evidence="12" type="ORF">BEMITA_LOCUS4692</name>
</gene>
<reference evidence="12" key="1">
    <citation type="submission" date="2021-12" db="EMBL/GenBank/DDBJ databases">
        <authorList>
            <person name="King R."/>
        </authorList>
    </citation>
    <scope>NUCLEOTIDE SEQUENCE</scope>
</reference>
<sequence length="1558" mass="172966">MEKDTFLWDVLELACELRKERLFVLSEQNNLRNLNEKVIVSSARLTQLLWVAAQQRLNLHQLILSRPDISPPACCQRATQLDQAEFIEAYKVLGYQESQQLGQLLEVLRSSPELLGWALFVGDQIAAEKLTAVVNSVICGIYGSCLLPQDKLLVLRLLKHLTVLQIVPNENPSRLIRNSTCAFSRVYSTFLECLFPAKLFLTAALRQPIMELLMEEERFLDYDLSVIPARFSKEERLRRFGPETSADFSSKLQEYRSQIIATLSEITKRFITNIRDNLYIFPPDICWLVRQMFAFLSSSGKFSEKCVFAICVDVIFTHFICPAIVNPEPYGITDTPISSVARYNLIQVAQILQVLALRNYEEVDPKVEDLYSQFEKNSVSSILNDMLEGARDNLSEEPTIDTNKLPGFSRTDVLFTEQELFNFIQFLQTISTQEGRDEELRKELSNLLSQLPTLVPTQRVRPQSVPVKRNGILSKGKSLVSSKLSVVPVNIGAGDSNEDTGSAEEDEKSFGPVLLIPFEVLSESKIGLLSEQKVLLLEKERGLKSAQIRDEAAKEETIEKRTRFSLSHDEGSIGNTSDNLEVVSEAASNHSVASSLELEQDQNDNLSDMISANVSGRGTPNISGRDTPSSQIIEGEEAHSVSGAGGGGARPPSDYTPTSAPSTVKPSRFDFDDKFGKFEIKTLLDGSTGADETVSMISDTWSTDVLASDSELVEQSSERNFPRVDLESQSLLSAQLIEASETASEAWSTDVVASDSERMTEVDTDDTCSVARSDDTARSEVESRGDPDEMPSSGGSSFRPVAPEPLVTSSRLSVPQSPTRIDVSSNRNTTRVDYRRRTLEFVDTTRHNHPYHSRPSFVAANQNENANKLIHVIDKMEKLCDPKSVPLTSVSEPVHTSSTSVNSTSPVLAGPSLIQGGSGGQASSLLPTSLFKAPNCSSNSSANLPQAQSGETQAVPASSGNVISLKTNHQAYRSQTSSSQDVSIDDPESTGVCVSTTSLASTSSSGSSTGNRPKMHNDLCASRPSPVPNGSILTMDERTSTKEVTPKATGAIPRSISFDKTAERGDKDLDDDSKHKRGSFFQKFRLPFKNRRGKGFRGGIEETSICNFDGNTTAIIEGENLVRVRLRRGAPEDIKSTQNDTSEDILAKYRSKSSNLQDAASEGASSKSGGSINRFQSIERSGSEDEGTNPDSDLSIFDDTKKKLRFVLSSAEIQYLPWNNEHNIPVIRNAWSCKDNELVGFLQLQLAEALNLQDRSLIAHLHETLRRLRLFDGDGCRKLYSALKEDYALRAQYIDYLVHSRQFLLSSLAYLERLMNRVRTDQELCCNYLLSVCVRLFLERRDDLLSRFVTEFQQLTLADEKNDLLNDFLENIAVQMEADPTWQVASESQISAAKIVVERAVISRVYSHAMYPNGDGDIFRDQVLHEHIKKLAKVITPSHKDLRIPKIFHTECPWPSAQAELSAISAYKTPKDKLQCVFRTATTIMNLLSLSCESGAPAADDTIPVLVFVLIKTNPPSLLSTVQYVNSFYGNRLEGEEQYWWVQFCSAVEFIKTMDYSD</sequence>
<dbReference type="Gene3D" id="1.20.1050.80">
    <property type="entry name" value="VPS9 domain"/>
    <property type="match status" value="1"/>
</dbReference>
<accession>A0A9P0EZE8</accession>
<dbReference type="GO" id="GO:0005829">
    <property type="term" value="C:cytosol"/>
    <property type="evidence" value="ECO:0007669"/>
    <property type="project" value="TreeGrafter"/>
</dbReference>
<evidence type="ECO:0000256" key="7">
    <source>
        <dbReference type="ARBA" id="ARBA00053914"/>
    </source>
</evidence>
<dbReference type="Pfam" id="PF00616">
    <property type="entry name" value="RasGAP"/>
    <property type="match status" value="1"/>
</dbReference>
<dbReference type="GO" id="GO:0005085">
    <property type="term" value="F:guanyl-nucleotide exchange factor activity"/>
    <property type="evidence" value="ECO:0007669"/>
    <property type="project" value="UniProtKB-KW"/>
</dbReference>
<dbReference type="PROSITE" id="PS50018">
    <property type="entry name" value="RAS_GTPASE_ACTIV_2"/>
    <property type="match status" value="1"/>
</dbReference>
<comment type="function">
    <text evidence="7">Acts both as a GTPase-activating protein (GAP) and a guanine nucleotide exchange factor (GEF), and participates in endocytosis.</text>
</comment>
<dbReference type="GO" id="GO:0031267">
    <property type="term" value="F:small GTPase binding"/>
    <property type="evidence" value="ECO:0007669"/>
    <property type="project" value="TreeGrafter"/>
</dbReference>
<feature type="domain" description="VPS9" evidence="11">
    <location>
        <begin position="1418"/>
        <end position="1558"/>
    </location>
</feature>
<dbReference type="InterPro" id="IPR001936">
    <property type="entry name" value="RasGAP_dom"/>
</dbReference>
<feature type="compositionally biased region" description="Polar residues" evidence="9">
    <location>
        <begin position="807"/>
        <end position="829"/>
    </location>
</feature>
<evidence type="ECO:0000256" key="6">
    <source>
        <dbReference type="ARBA" id="ARBA00023136"/>
    </source>
</evidence>
<comment type="similarity">
    <text evidence="2">Belongs to the GAPVD1 family.</text>
</comment>
<feature type="compositionally biased region" description="Basic and acidic residues" evidence="9">
    <location>
        <begin position="772"/>
        <end position="787"/>
    </location>
</feature>
<protein>
    <recommendedName>
        <fullName evidence="8">Receptor-mediated endocytosis protein 6 homolog</fullName>
    </recommendedName>
</protein>
<dbReference type="InterPro" id="IPR045046">
    <property type="entry name" value="Vps9-like"/>
</dbReference>
<evidence type="ECO:0000256" key="5">
    <source>
        <dbReference type="ARBA" id="ARBA00022658"/>
    </source>
</evidence>
<dbReference type="Pfam" id="PF02204">
    <property type="entry name" value="VPS9"/>
    <property type="match status" value="1"/>
</dbReference>
<feature type="region of interest" description="Disordered" evidence="9">
    <location>
        <begin position="936"/>
        <end position="958"/>
    </location>
</feature>
<evidence type="ECO:0000256" key="2">
    <source>
        <dbReference type="ARBA" id="ARBA00008489"/>
    </source>
</evidence>
<feature type="compositionally biased region" description="Basic and acidic residues" evidence="9">
    <location>
        <begin position="1035"/>
        <end position="1045"/>
    </location>
</feature>
<dbReference type="FunFam" id="1.20.1050.80:FF:000001">
    <property type="entry name" value="GTPase-activating protein and VPS9 domain-containing protein 1 isoform X1"/>
    <property type="match status" value="1"/>
</dbReference>
<evidence type="ECO:0000256" key="8">
    <source>
        <dbReference type="ARBA" id="ARBA00068997"/>
    </source>
</evidence>
<feature type="region of interest" description="Disordered" evidence="9">
    <location>
        <begin position="609"/>
        <end position="667"/>
    </location>
</feature>
<name>A0A9P0EZE8_BEMTA</name>
<feature type="domain" description="Ras-GAP" evidence="10">
    <location>
        <begin position="153"/>
        <end position="357"/>
    </location>
</feature>